<dbReference type="AlphaFoldDB" id="H6RJ58"/>
<dbReference type="PANTHER" id="PTHR43877:SF1">
    <property type="entry name" value="ACETYLTRANSFERASE"/>
    <property type="match status" value="1"/>
</dbReference>
<name>H6RJ58_BLASD</name>
<organism evidence="4 5">
    <name type="scientific">Blastococcus saxobsidens (strain DD2)</name>
    <dbReference type="NCBI Taxonomy" id="1146883"/>
    <lineage>
        <taxon>Bacteria</taxon>
        <taxon>Bacillati</taxon>
        <taxon>Actinomycetota</taxon>
        <taxon>Actinomycetes</taxon>
        <taxon>Geodermatophilales</taxon>
        <taxon>Geodermatophilaceae</taxon>
        <taxon>Blastococcus</taxon>
    </lineage>
</organism>
<dbReference type="PROSITE" id="PS51186">
    <property type="entry name" value="GNAT"/>
    <property type="match status" value="1"/>
</dbReference>
<keyword evidence="2 4" id="KW-0012">Acyltransferase</keyword>
<evidence type="ECO:0000313" key="4">
    <source>
        <dbReference type="EMBL" id="CCG04803.1"/>
    </source>
</evidence>
<dbReference type="HOGENOM" id="CLU_119400_0_0_11"/>
<dbReference type="CDD" id="cd04301">
    <property type="entry name" value="NAT_SF"/>
    <property type="match status" value="1"/>
</dbReference>
<dbReference type="Pfam" id="PF00583">
    <property type="entry name" value="Acetyltransf_1"/>
    <property type="match status" value="1"/>
</dbReference>
<keyword evidence="5" id="KW-1185">Reference proteome</keyword>
<evidence type="ECO:0000256" key="2">
    <source>
        <dbReference type="ARBA" id="ARBA00023315"/>
    </source>
</evidence>
<dbReference type="STRING" id="1146883.BLASA_3975"/>
<proteinExistence type="predicted"/>
<dbReference type="InterPro" id="IPR050832">
    <property type="entry name" value="Bact_Acetyltransf"/>
</dbReference>
<accession>H6RJ58</accession>
<evidence type="ECO:0000256" key="1">
    <source>
        <dbReference type="ARBA" id="ARBA00022679"/>
    </source>
</evidence>
<dbReference type="PANTHER" id="PTHR43877">
    <property type="entry name" value="AMINOALKYLPHOSPHONATE N-ACETYLTRANSFERASE-RELATED-RELATED"/>
    <property type="match status" value="1"/>
</dbReference>
<evidence type="ECO:0000313" key="5">
    <source>
        <dbReference type="Proteomes" id="UP000007517"/>
    </source>
</evidence>
<evidence type="ECO:0000259" key="3">
    <source>
        <dbReference type="PROSITE" id="PS51186"/>
    </source>
</evidence>
<dbReference type="InterPro" id="IPR016181">
    <property type="entry name" value="Acyl_CoA_acyltransferase"/>
</dbReference>
<dbReference type="KEGG" id="bsd:BLASA_3975"/>
<dbReference type="GO" id="GO:0016747">
    <property type="term" value="F:acyltransferase activity, transferring groups other than amino-acyl groups"/>
    <property type="evidence" value="ECO:0007669"/>
    <property type="project" value="InterPro"/>
</dbReference>
<keyword evidence="1 4" id="KW-0808">Transferase</keyword>
<dbReference type="OrthoDB" id="8221829at2"/>
<dbReference type="EMBL" id="FO117623">
    <property type="protein sequence ID" value="CCG04803.1"/>
    <property type="molecule type" value="Genomic_DNA"/>
</dbReference>
<protein>
    <submittedName>
        <fullName evidence="4">Sortase-like acyltransferase</fullName>
        <ecNumber evidence="4">2.3.-.-</ecNumber>
    </submittedName>
</protein>
<reference evidence="4 5" key="1">
    <citation type="journal article" date="2012" name="J. Bacteriol.">
        <title>Genome Sequence of Blastococcus saxobsidens DD2, a Stone-Inhabiting Bacterium.</title>
        <authorList>
            <person name="Chouaia B."/>
            <person name="Crotti E."/>
            <person name="Brusetti L."/>
            <person name="Daffonchio D."/>
            <person name="Essoussi I."/>
            <person name="Nouioui I."/>
            <person name="Sbissi I."/>
            <person name="Ghodhbane-Gtari F."/>
            <person name="Gtari M."/>
            <person name="Vacherie B."/>
            <person name="Barbe V."/>
            <person name="Medigue C."/>
            <person name="Gury J."/>
            <person name="Pujic P."/>
            <person name="Normand P."/>
        </authorList>
    </citation>
    <scope>NUCLEOTIDE SEQUENCE [LARGE SCALE GENOMIC DNA]</scope>
    <source>
        <strain evidence="4 5">DD2</strain>
    </source>
</reference>
<dbReference type="SUPFAM" id="SSF55729">
    <property type="entry name" value="Acyl-CoA N-acyltransferases (Nat)"/>
    <property type="match status" value="1"/>
</dbReference>
<dbReference type="EC" id="2.3.-.-" evidence="4"/>
<gene>
    <name evidence="4" type="ordered locus">BLASA_3975</name>
</gene>
<dbReference type="InterPro" id="IPR000182">
    <property type="entry name" value="GNAT_dom"/>
</dbReference>
<dbReference type="Proteomes" id="UP000007517">
    <property type="component" value="Chromosome"/>
</dbReference>
<reference evidence="5" key="2">
    <citation type="submission" date="2012-02" db="EMBL/GenBank/DDBJ databases">
        <title>Complete genome sequence of Blastococcus saxobsidens strain DD2.</title>
        <authorList>
            <person name="Genoscope."/>
        </authorList>
    </citation>
    <scope>NUCLEOTIDE SEQUENCE [LARGE SCALE GENOMIC DNA]</scope>
    <source>
        <strain evidence="5">DD2</strain>
    </source>
</reference>
<dbReference type="Gene3D" id="3.40.630.30">
    <property type="match status" value="1"/>
</dbReference>
<dbReference type="eggNOG" id="COG1247">
    <property type="taxonomic scope" value="Bacteria"/>
</dbReference>
<sequence>MAVVELGPERCDALLRFFGELPEGDLTFIKEEVTDPETVRSWATGDSAGGRWVAVDTGGEGGDGRDDVTGYVAVRPLPGWSDHVGEVRLVVAPSRRGSGLGRELARQALVGAVSSGLSKLVVEVVAEQGAALALFTDLGFSGEALLRDHIRGRDGELRDLMVLAHHVSDTWSGMDTVGVADELGAPAG</sequence>
<feature type="domain" description="N-acetyltransferase" evidence="3">
    <location>
        <begin position="1"/>
        <end position="162"/>
    </location>
</feature>